<dbReference type="Proteomes" id="UP000287352">
    <property type="component" value="Unassembled WGS sequence"/>
</dbReference>
<evidence type="ECO:0000256" key="5">
    <source>
        <dbReference type="ARBA" id="ARBA00023163"/>
    </source>
</evidence>
<feature type="domain" description="Response regulatory" evidence="7">
    <location>
        <begin position="9"/>
        <end position="125"/>
    </location>
</feature>
<dbReference type="InterPro" id="IPR001789">
    <property type="entry name" value="Sig_transdc_resp-reg_receiver"/>
</dbReference>
<dbReference type="GO" id="GO:0000976">
    <property type="term" value="F:transcription cis-regulatory region binding"/>
    <property type="evidence" value="ECO:0007669"/>
    <property type="project" value="TreeGrafter"/>
</dbReference>
<accession>A0A401ZX87</accession>
<gene>
    <name evidence="8" type="ORF">KTT_13140</name>
</gene>
<evidence type="ECO:0000313" key="9">
    <source>
        <dbReference type="Proteomes" id="UP000287352"/>
    </source>
</evidence>
<keyword evidence="1 6" id="KW-0597">Phosphoprotein</keyword>
<keyword evidence="3" id="KW-0805">Transcription regulation</keyword>
<organism evidence="8 9">
    <name type="scientific">Tengunoibacter tsumagoiensis</name>
    <dbReference type="NCBI Taxonomy" id="2014871"/>
    <lineage>
        <taxon>Bacteria</taxon>
        <taxon>Bacillati</taxon>
        <taxon>Chloroflexota</taxon>
        <taxon>Ktedonobacteria</taxon>
        <taxon>Ktedonobacterales</taxon>
        <taxon>Dictyobacteraceae</taxon>
        <taxon>Tengunoibacter</taxon>
    </lineage>
</organism>
<keyword evidence="5" id="KW-0804">Transcription</keyword>
<protein>
    <recommendedName>
        <fullName evidence="7">Response regulatory domain-containing protein</fullName>
    </recommendedName>
</protein>
<dbReference type="PROSITE" id="PS50110">
    <property type="entry name" value="RESPONSE_REGULATORY"/>
    <property type="match status" value="1"/>
</dbReference>
<sequence length="160" mass="18483">MNEAEQARRILLVEDEAALRQVLCFFLTQQGFEVQTVSNDLEAIQTIPRFQPHLIILDLIMKPGSGWEVLQWLRRQQLTPQLPVLVISALVHLSEQLQGFEEGAIEYLTKPTQPSIIVERVQTLLALNVEQRIALQHQRLVEQRQTVKRLHAAQPDEFVY</sequence>
<proteinExistence type="predicted"/>
<evidence type="ECO:0000256" key="3">
    <source>
        <dbReference type="ARBA" id="ARBA00023015"/>
    </source>
</evidence>
<dbReference type="OrthoDB" id="9786548at2"/>
<evidence type="ECO:0000256" key="1">
    <source>
        <dbReference type="ARBA" id="ARBA00022553"/>
    </source>
</evidence>
<evidence type="ECO:0000256" key="4">
    <source>
        <dbReference type="ARBA" id="ARBA00023125"/>
    </source>
</evidence>
<keyword evidence="2" id="KW-0902">Two-component regulatory system</keyword>
<evidence type="ECO:0000256" key="2">
    <source>
        <dbReference type="ARBA" id="ARBA00023012"/>
    </source>
</evidence>
<dbReference type="Pfam" id="PF00072">
    <property type="entry name" value="Response_reg"/>
    <property type="match status" value="1"/>
</dbReference>
<dbReference type="AlphaFoldDB" id="A0A401ZX87"/>
<dbReference type="SMART" id="SM00448">
    <property type="entry name" value="REC"/>
    <property type="match status" value="1"/>
</dbReference>
<evidence type="ECO:0000256" key="6">
    <source>
        <dbReference type="PROSITE-ProRule" id="PRU00169"/>
    </source>
</evidence>
<feature type="modified residue" description="4-aspartylphosphate" evidence="6">
    <location>
        <position position="58"/>
    </location>
</feature>
<dbReference type="SUPFAM" id="SSF52172">
    <property type="entry name" value="CheY-like"/>
    <property type="match status" value="1"/>
</dbReference>
<name>A0A401ZX87_9CHLR</name>
<dbReference type="GO" id="GO:0005829">
    <property type="term" value="C:cytosol"/>
    <property type="evidence" value="ECO:0007669"/>
    <property type="project" value="TreeGrafter"/>
</dbReference>
<evidence type="ECO:0000259" key="7">
    <source>
        <dbReference type="PROSITE" id="PS50110"/>
    </source>
</evidence>
<dbReference type="GO" id="GO:0006355">
    <property type="term" value="P:regulation of DNA-templated transcription"/>
    <property type="evidence" value="ECO:0007669"/>
    <property type="project" value="TreeGrafter"/>
</dbReference>
<keyword evidence="4" id="KW-0238">DNA-binding</keyword>
<dbReference type="GO" id="GO:0032993">
    <property type="term" value="C:protein-DNA complex"/>
    <property type="evidence" value="ECO:0007669"/>
    <property type="project" value="TreeGrafter"/>
</dbReference>
<dbReference type="CDD" id="cd17574">
    <property type="entry name" value="REC_OmpR"/>
    <property type="match status" value="1"/>
</dbReference>
<dbReference type="PANTHER" id="PTHR48111:SF1">
    <property type="entry name" value="TWO-COMPONENT RESPONSE REGULATOR ORR33"/>
    <property type="match status" value="1"/>
</dbReference>
<dbReference type="PANTHER" id="PTHR48111">
    <property type="entry name" value="REGULATOR OF RPOS"/>
    <property type="match status" value="1"/>
</dbReference>
<reference evidence="9" key="1">
    <citation type="submission" date="2018-12" db="EMBL/GenBank/DDBJ databases">
        <title>Tengunoibacter tsumagoiensis gen. nov., sp. nov., Dictyobacter kobayashii sp. nov., D. alpinus sp. nov., and D. joshuensis sp. nov. and description of Dictyobacteraceae fam. nov. within the order Ktedonobacterales isolated from Tengu-no-mugimeshi.</title>
        <authorList>
            <person name="Wang C.M."/>
            <person name="Zheng Y."/>
            <person name="Sakai Y."/>
            <person name="Toyoda A."/>
            <person name="Minakuchi Y."/>
            <person name="Abe K."/>
            <person name="Yokota A."/>
            <person name="Yabe S."/>
        </authorList>
    </citation>
    <scope>NUCLEOTIDE SEQUENCE [LARGE SCALE GENOMIC DNA]</scope>
    <source>
        <strain evidence="9">Uno3</strain>
    </source>
</reference>
<comment type="caution">
    <text evidence="8">The sequence shown here is derived from an EMBL/GenBank/DDBJ whole genome shotgun (WGS) entry which is preliminary data.</text>
</comment>
<dbReference type="InterPro" id="IPR039420">
    <property type="entry name" value="WalR-like"/>
</dbReference>
<dbReference type="GO" id="GO:0000156">
    <property type="term" value="F:phosphorelay response regulator activity"/>
    <property type="evidence" value="ECO:0007669"/>
    <property type="project" value="TreeGrafter"/>
</dbReference>
<dbReference type="InterPro" id="IPR011006">
    <property type="entry name" value="CheY-like_superfamily"/>
</dbReference>
<dbReference type="RefSeq" id="WP_126579170.1">
    <property type="nucleotide sequence ID" value="NZ_BIFR01000001.1"/>
</dbReference>
<evidence type="ECO:0000313" key="8">
    <source>
        <dbReference type="EMBL" id="GCE11455.1"/>
    </source>
</evidence>
<keyword evidence="9" id="KW-1185">Reference proteome</keyword>
<dbReference type="Gene3D" id="3.40.50.2300">
    <property type="match status" value="1"/>
</dbReference>
<dbReference type="EMBL" id="BIFR01000001">
    <property type="protein sequence ID" value="GCE11455.1"/>
    <property type="molecule type" value="Genomic_DNA"/>
</dbReference>